<evidence type="ECO:0000256" key="3">
    <source>
        <dbReference type="ARBA" id="ARBA00023163"/>
    </source>
</evidence>
<name>A0A2A7S261_BURGA</name>
<accession>A0A2A7S261</accession>
<dbReference type="Gene3D" id="1.10.10.60">
    <property type="entry name" value="Homeodomain-like"/>
    <property type="match status" value="1"/>
</dbReference>
<dbReference type="PROSITE" id="PS50977">
    <property type="entry name" value="HTH_TETR_2"/>
    <property type="match status" value="1"/>
</dbReference>
<organism evidence="6 7">
    <name type="scientific">Burkholderia gladioli</name>
    <name type="common">Pseudomonas marginata</name>
    <name type="synonym">Phytomonas marginata</name>
    <dbReference type="NCBI Taxonomy" id="28095"/>
    <lineage>
        <taxon>Bacteria</taxon>
        <taxon>Pseudomonadati</taxon>
        <taxon>Pseudomonadota</taxon>
        <taxon>Betaproteobacteria</taxon>
        <taxon>Burkholderiales</taxon>
        <taxon>Burkholderiaceae</taxon>
        <taxon>Burkholderia</taxon>
    </lineage>
</organism>
<comment type="caution">
    <text evidence="6">The sequence shown here is derived from an EMBL/GenBank/DDBJ whole genome shotgun (WGS) entry which is preliminary data.</text>
</comment>
<dbReference type="EMBL" id="PDDY01000004">
    <property type="protein sequence ID" value="PEH37582.1"/>
    <property type="molecule type" value="Genomic_DNA"/>
</dbReference>
<keyword evidence="2 4" id="KW-0238">DNA-binding</keyword>
<dbReference type="InterPro" id="IPR011075">
    <property type="entry name" value="TetR_C"/>
</dbReference>
<evidence type="ECO:0000256" key="2">
    <source>
        <dbReference type="ARBA" id="ARBA00023125"/>
    </source>
</evidence>
<protein>
    <submittedName>
        <fullName evidence="6">TetR/AcrR family transcriptional regulator</fullName>
    </submittedName>
</protein>
<sequence length="208" mass="23207">MARPREFDEQAVLDAAIAQFWSHGYASTSVRDLATTMGMTGASVYNAFGDKRALYARSFERYVEAGFRDRVRRFEHQLPPREAIVAFFEEIIRLTVQDAQRKGCMIVNTALELAPHDADFQQLLERILEDIEAFFLRCVEAGQAEGTIAPELAAVDTARMLFAVLLGLRVLARVRPRRELLEGAVRPALAMIGASLPTAKPRGPARET</sequence>
<dbReference type="InterPro" id="IPR009057">
    <property type="entry name" value="Homeodomain-like_sf"/>
</dbReference>
<evidence type="ECO:0000256" key="4">
    <source>
        <dbReference type="PROSITE-ProRule" id="PRU00335"/>
    </source>
</evidence>
<dbReference type="AlphaFoldDB" id="A0A2A7S261"/>
<keyword evidence="1" id="KW-0805">Transcription regulation</keyword>
<gene>
    <name evidence="6" type="ORF">CRM94_24005</name>
</gene>
<reference evidence="7" key="1">
    <citation type="submission" date="2017-09" db="EMBL/GenBank/DDBJ databases">
        <title>FDA dAtabase for Regulatory Grade micrObial Sequences (FDA-ARGOS): Supporting development and validation of Infectious Disease Dx tests.</title>
        <authorList>
            <person name="Minogue T."/>
            <person name="Wolcott M."/>
            <person name="Wasieloski L."/>
            <person name="Aguilar W."/>
            <person name="Moore D."/>
            <person name="Tallon L."/>
            <person name="Sadzewicz L."/>
            <person name="Ott S."/>
            <person name="Zhao X."/>
            <person name="Nagaraj S."/>
            <person name="Vavikolanu K."/>
            <person name="Aluvathingal J."/>
            <person name="Nadendla S."/>
            <person name="Sichtig H."/>
        </authorList>
    </citation>
    <scope>NUCLEOTIDE SEQUENCE [LARGE SCALE GENOMIC DNA]</scope>
    <source>
        <strain evidence="7">FDAARGOS_390</strain>
    </source>
</reference>
<dbReference type="Gene3D" id="1.10.357.10">
    <property type="entry name" value="Tetracycline Repressor, domain 2"/>
    <property type="match status" value="1"/>
</dbReference>
<evidence type="ECO:0000313" key="6">
    <source>
        <dbReference type="EMBL" id="PEH37582.1"/>
    </source>
</evidence>
<evidence type="ECO:0000259" key="5">
    <source>
        <dbReference type="PROSITE" id="PS50977"/>
    </source>
</evidence>
<dbReference type="SUPFAM" id="SSF46689">
    <property type="entry name" value="Homeodomain-like"/>
    <property type="match status" value="1"/>
</dbReference>
<dbReference type="GO" id="GO:0003677">
    <property type="term" value="F:DNA binding"/>
    <property type="evidence" value="ECO:0007669"/>
    <property type="project" value="UniProtKB-UniRule"/>
</dbReference>
<proteinExistence type="predicted"/>
<dbReference type="Pfam" id="PF16925">
    <property type="entry name" value="TetR_C_13"/>
    <property type="match status" value="1"/>
</dbReference>
<dbReference type="Proteomes" id="UP000220629">
    <property type="component" value="Unassembled WGS sequence"/>
</dbReference>
<evidence type="ECO:0000256" key="1">
    <source>
        <dbReference type="ARBA" id="ARBA00023015"/>
    </source>
</evidence>
<dbReference type="PANTHER" id="PTHR47506:SF1">
    <property type="entry name" value="HTH-TYPE TRANSCRIPTIONAL REGULATOR YJDC"/>
    <property type="match status" value="1"/>
</dbReference>
<feature type="DNA-binding region" description="H-T-H motif" evidence="4">
    <location>
        <begin position="29"/>
        <end position="48"/>
    </location>
</feature>
<dbReference type="PANTHER" id="PTHR47506">
    <property type="entry name" value="TRANSCRIPTIONAL REGULATORY PROTEIN"/>
    <property type="match status" value="1"/>
</dbReference>
<dbReference type="SUPFAM" id="SSF48498">
    <property type="entry name" value="Tetracyclin repressor-like, C-terminal domain"/>
    <property type="match status" value="1"/>
</dbReference>
<feature type="domain" description="HTH tetR-type" evidence="5">
    <location>
        <begin position="6"/>
        <end position="66"/>
    </location>
</feature>
<dbReference type="InterPro" id="IPR001647">
    <property type="entry name" value="HTH_TetR"/>
</dbReference>
<evidence type="ECO:0000313" key="7">
    <source>
        <dbReference type="Proteomes" id="UP000220629"/>
    </source>
</evidence>
<dbReference type="InterPro" id="IPR036271">
    <property type="entry name" value="Tet_transcr_reg_TetR-rel_C_sf"/>
</dbReference>
<dbReference type="RefSeq" id="WP_096750544.1">
    <property type="nucleotide sequence ID" value="NZ_CADEPO010000022.1"/>
</dbReference>
<keyword evidence="3" id="KW-0804">Transcription</keyword>
<dbReference type="Pfam" id="PF00440">
    <property type="entry name" value="TetR_N"/>
    <property type="match status" value="1"/>
</dbReference>